<accession>A0ABW0J2V0</accession>
<keyword evidence="2" id="KW-1185">Reference proteome</keyword>
<proteinExistence type="predicted"/>
<evidence type="ECO:0000313" key="2">
    <source>
        <dbReference type="Proteomes" id="UP001596103"/>
    </source>
</evidence>
<comment type="caution">
    <text evidence="1">The sequence shown here is derived from an EMBL/GenBank/DDBJ whole genome shotgun (WGS) entry which is preliminary data.</text>
</comment>
<evidence type="ECO:0000313" key="1">
    <source>
        <dbReference type="EMBL" id="MFC5427355.1"/>
    </source>
</evidence>
<protein>
    <submittedName>
        <fullName evidence="1">Uncharacterized protein</fullName>
    </submittedName>
</protein>
<sequence length="172" mass="19493">MPGQQLPCGPVSDDGSYYYLEALPREGGAAVTFFAENHCAEKILRGFGRPLLPIFDPFVRSRAARRAPVDPRSDMIGLNADLYDAIHMLCLAFGFMPKNGISRTLESLRTEPDRKVERHEIVRFAQALARYGNVNPLSLAIDSLRRANARLREFPFIFLRARLRHEHLPDCL</sequence>
<dbReference type="Proteomes" id="UP001596103">
    <property type="component" value="Unassembled WGS sequence"/>
</dbReference>
<gene>
    <name evidence="1" type="ORF">ACFPTO_00790</name>
</gene>
<dbReference type="RefSeq" id="WP_377708724.1">
    <property type="nucleotide sequence ID" value="NZ_JBHSMP010000003.1"/>
</dbReference>
<organism evidence="1 2">
    <name type="scientific">Paraburkholderia denitrificans</name>
    <dbReference type="NCBI Taxonomy" id="694025"/>
    <lineage>
        <taxon>Bacteria</taxon>
        <taxon>Pseudomonadati</taxon>
        <taxon>Pseudomonadota</taxon>
        <taxon>Betaproteobacteria</taxon>
        <taxon>Burkholderiales</taxon>
        <taxon>Burkholderiaceae</taxon>
        <taxon>Paraburkholderia</taxon>
    </lineage>
</organism>
<name>A0ABW0J2V0_9BURK</name>
<reference evidence="2" key="1">
    <citation type="journal article" date="2019" name="Int. J. Syst. Evol. Microbiol.">
        <title>The Global Catalogue of Microorganisms (GCM) 10K type strain sequencing project: providing services to taxonomists for standard genome sequencing and annotation.</title>
        <authorList>
            <consortium name="The Broad Institute Genomics Platform"/>
            <consortium name="The Broad Institute Genome Sequencing Center for Infectious Disease"/>
            <person name="Wu L."/>
            <person name="Ma J."/>
        </authorList>
    </citation>
    <scope>NUCLEOTIDE SEQUENCE [LARGE SCALE GENOMIC DNA]</scope>
    <source>
        <strain evidence="2">CCUG 56042</strain>
    </source>
</reference>
<dbReference type="EMBL" id="JBHSMP010000003">
    <property type="protein sequence ID" value="MFC5427355.1"/>
    <property type="molecule type" value="Genomic_DNA"/>
</dbReference>